<feature type="domain" description="JAB" evidence="6">
    <location>
        <begin position="22"/>
        <end position="126"/>
    </location>
</feature>
<sequence>MSDCFFHRIIFPGQSPLILGDDLVGEMLQYATERMPYESGGLIIGQRAEDGTQNASRFVALESAFLSETRYTARASLAVSAVFAAEQRGEQLIATVHSHPRGDGLPSMQDVQEAFGYTNFRHVIIHFTHGLAHPRYFSYQNSHNGFSYLEGRKDL</sequence>
<dbReference type="Proteomes" id="UP000053557">
    <property type="component" value="Unassembled WGS sequence"/>
</dbReference>
<dbReference type="AlphaFoldDB" id="A0A101XSJ2"/>
<dbReference type="GO" id="GO:0008270">
    <property type="term" value="F:zinc ion binding"/>
    <property type="evidence" value="ECO:0007669"/>
    <property type="project" value="TreeGrafter"/>
</dbReference>
<evidence type="ECO:0000256" key="4">
    <source>
        <dbReference type="ARBA" id="ARBA00022833"/>
    </source>
</evidence>
<dbReference type="EMBL" id="LPVJ01000009">
    <property type="protein sequence ID" value="KUO96757.1"/>
    <property type="molecule type" value="Genomic_DNA"/>
</dbReference>
<dbReference type="OrthoDB" id="9802958at2"/>
<keyword evidence="3" id="KW-0378">Hydrolase</keyword>
<evidence type="ECO:0000256" key="1">
    <source>
        <dbReference type="ARBA" id="ARBA00022670"/>
    </source>
</evidence>
<comment type="caution">
    <text evidence="7">The sequence shown here is derived from an EMBL/GenBank/DDBJ whole genome shotgun (WGS) entry which is preliminary data.</text>
</comment>
<evidence type="ECO:0000259" key="6">
    <source>
        <dbReference type="Pfam" id="PF14464"/>
    </source>
</evidence>
<gene>
    <name evidence="7" type="ORF">ATW55_08015</name>
</gene>
<dbReference type="RefSeq" id="WP_067712506.1">
    <property type="nucleotide sequence ID" value="NZ_LPVJ01000009.1"/>
</dbReference>
<keyword evidence="1" id="KW-0645">Protease</keyword>
<name>A0A101XSJ2_9BACL</name>
<evidence type="ECO:0000256" key="3">
    <source>
        <dbReference type="ARBA" id="ARBA00022801"/>
    </source>
</evidence>
<dbReference type="InterPro" id="IPR051929">
    <property type="entry name" value="VirAsm_ModProt"/>
</dbReference>
<dbReference type="PANTHER" id="PTHR34858">
    <property type="entry name" value="CYSO-CYSTEINE PEPTIDASE"/>
    <property type="match status" value="1"/>
</dbReference>
<organism evidence="7 8">
    <name type="scientific">Ferroacidibacillus organovorans</name>
    <dbReference type="NCBI Taxonomy" id="1765683"/>
    <lineage>
        <taxon>Bacteria</taxon>
        <taxon>Bacillati</taxon>
        <taxon>Bacillota</taxon>
        <taxon>Bacilli</taxon>
        <taxon>Bacillales</taxon>
        <taxon>Alicyclobacillaceae</taxon>
        <taxon>Ferroacidibacillus</taxon>
    </lineage>
</organism>
<dbReference type="Gene3D" id="3.40.140.10">
    <property type="entry name" value="Cytidine Deaminase, domain 2"/>
    <property type="match status" value="1"/>
</dbReference>
<evidence type="ECO:0000313" key="7">
    <source>
        <dbReference type="EMBL" id="KUO96757.1"/>
    </source>
</evidence>
<dbReference type="SUPFAM" id="SSF102712">
    <property type="entry name" value="JAB1/MPN domain"/>
    <property type="match status" value="1"/>
</dbReference>
<evidence type="ECO:0000256" key="2">
    <source>
        <dbReference type="ARBA" id="ARBA00022723"/>
    </source>
</evidence>
<evidence type="ECO:0000256" key="5">
    <source>
        <dbReference type="ARBA" id="ARBA00023049"/>
    </source>
</evidence>
<keyword evidence="2" id="KW-0479">Metal-binding</keyword>
<protein>
    <recommendedName>
        <fullName evidence="6">JAB domain-containing protein</fullName>
    </recommendedName>
</protein>
<keyword evidence="5" id="KW-0482">Metalloprotease</keyword>
<evidence type="ECO:0000313" key="8">
    <source>
        <dbReference type="Proteomes" id="UP000053557"/>
    </source>
</evidence>
<accession>A0A101XSJ2</accession>
<keyword evidence="4" id="KW-0862">Zinc</keyword>
<dbReference type="PANTHER" id="PTHR34858:SF1">
    <property type="entry name" value="CYSO-CYSTEINE PEPTIDASE"/>
    <property type="match status" value="1"/>
</dbReference>
<dbReference type="GO" id="GO:0008235">
    <property type="term" value="F:metalloexopeptidase activity"/>
    <property type="evidence" value="ECO:0007669"/>
    <property type="project" value="TreeGrafter"/>
</dbReference>
<dbReference type="GO" id="GO:0006508">
    <property type="term" value="P:proteolysis"/>
    <property type="evidence" value="ECO:0007669"/>
    <property type="project" value="UniProtKB-KW"/>
</dbReference>
<dbReference type="Pfam" id="PF14464">
    <property type="entry name" value="Prok-JAB"/>
    <property type="match status" value="1"/>
</dbReference>
<keyword evidence="8" id="KW-1185">Reference proteome</keyword>
<reference evidence="7 8" key="1">
    <citation type="submission" date="2015-12" db="EMBL/GenBank/DDBJ databases">
        <title>Draft genome sequence of Acidibacillus ferrooxidans ITV001, isolated from a chalcopyrite acid mine drainage site in Brazil.</title>
        <authorList>
            <person name="Dall'Agnol H."/>
            <person name="Nancucheo I."/>
            <person name="Johnson B."/>
            <person name="Oliveira R."/>
            <person name="Leite L."/>
            <person name="Pylro V."/>
            <person name="Nunes G.L."/>
            <person name="Tzotzos G."/>
            <person name="Fernandes G.R."/>
            <person name="Dutra J."/>
            <person name="Orellana S.C."/>
            <person name="Oliveira G."/>
        </authorList>
    </citation>
    <scope>NUCLEOTIDE SEQUENCE [LARGE SCALE GENOMIC DNA]</scope>
    <source>
        <strain evidence="8">ITV01</strain>
    </source>
</reference>
<proteinExistence type="predicted"/>
<dbReference type="InterPro" id="IPR028090">
    <property type="entry name" value="JAB_dom_prok"/>
</dbReference>